<proteinExistence type="predicted"/>
<evidence type="ECO:0000313" key="2">
    <source>
        <dbReference type="EMBL" id="PIR06107.1"/>
    </source>
</evidence>
<dbReference type="InterPro" id="IPR012902">
    <property type="entry name" value="N_methyl_site"/>
</dbReference>
<evidence type="ECO:0000256" key="1">
    <source>
        <dbReference type="SAM" id="Phobius"/>
    </source>
</evidence>
<name>A0A2H0NB47_9BACT</name>
<evidence type="ECO:0008006" key="4">
    <source>
        <dbReference type="Google" id="ProtNLM"/>
    </source>
</evidence>
<reference evidence="2 3" key="1">
    <citation type="submission" date="2017-09" db="EMBL/GenBank/DDBJ databases">
        <title>Depth-based differentiation of microbial function through sediment-hosted aquifers and enrichment of novel symbionts in the deep terrestrial subsurface.</title>
        <authorList>
            <person name="Probst A.J."/>
            <person name="Ladd B."/>
            <person name="Jarett J.K."/>
            <person name="Geller-Mcgrath D.E."/>
            <person name="Sieber C.M."/>
            <person name="Emerson J.B."/>
            <person name="Anantharaman K."/>
            <person name="Thomas B.C."/>
            <person name="Malmstrom R."/>
            <person name="Stieglmeier M."/>
            <person name="Klingl A."/>
            <person name="Woyke T."/>
            <person name="Ryan C.M."/>
            <person name="Banfield J.F."/>
        </authorList>
    </citation>
    <scope>NUCLEOTIDE SEQUENCE [LARGE SCALE GENOMIC DNA]</scope>
    <source>
        <strain evidence="2">CG11_big_fil_rev_8_21_14_0_20_38_23</strain>
    </source>
</reference>
<accession>A0A2H0NB47</accession>
<dbReference type="AlphaFoldDB" id="A0A2H0NB47"/>
<comment type="caution">
    <text evidence="2">The sequence shown here is derived from an EMBL/GenBank/DDBJ whole genome shotgun (WGS) entry which is preliminary data.</text>
</comment>
<keyword evidence="1" id="KW-0472">Membrane</keyword>
<keyword evidence="1" id="KW-1133">Transmembrane helix</keyword>
<protein>
    <recommendedName>
        <fullName evidence="4">Type II secretion system protein J</fullName>
    </recommendedName>
</protein>
<organism evidence="2 3">
    <name type="scientific">Candidatus Jorgensenbacteria bacterium CG11_big_fil_rev_8_21_14_0_20_38_23</name>
    <dbReference type="NCBI Taxonomy" id="1974594"/>
    <lineage>
        <taxon>Bacteria</taxon>
        <taxon>Candidatus Joergenseniibacteriota</taxon>
    </lineage>
</organism>
<dbReference type="Pfam" id="PF07963">
    <property type="entry name" value="N_methyl"/>
    <property type="match status" value="1"/>
</dbReference>
<dbReference type="EMBL" id="PCWR01000067">
    <property type="protein sequence ID" value="PIR06107.1"/>
    <property type="molecule type" value="Genomic_DNA"/>
</dbReference>
<sequence>MKIFKFNFSGKNGYTLVELMVAATLFIVFFSIATAGFIRAIRTQRGLNSVINLTSNAGLTLEQMAREIRTGYHFTVGQDSKIAFINYNKLPVVYRLNNNAIERSEDNGTTFYPLTSTDVKIEKLIFKVSQTLSSKDPWRISIFIQAKSLVTGTSLQSPIFFQTTISARTLPGEAPS</sequence>
<keyword evidence="1" id="KW-0812">Transmembrane</keyword>
<evidence type="ECO:0000313" key="3">
    <source>
        <dbReference type="Proteomes" id="UP000228867"/>
    </source>
</evidence>
<dbReference type="Proteomes" id="UP000228867">
    <property type="component" value="Unassembled WGS sequence"/>
</dbReference>
<gene>
    <name evidence="2" type="ORF">COV54_03330</name>
</gene>
<feature type="transmembrane region" description="Helical" evidence="1">
    <location>
        <begin position="20"/>
        <end position="41"/>
    </location>
</feature>